<dbReference type="InterPro" id="IPR052786">
    <property type="entry name" value="Spore_wall_assembly"/>
</dbReference>
<proteinExistence type="predicted"/>
<reference evidence="2 3" key="1">
    <citation type="submission" date="2020-03" db="EMBL/GenBank/DDBJ databases">
        <title>Draft Genome Sequence of Cudoniella acicularis.</title>
        <authorList>
            <person name="Buettner E."/>
            <person name="Kellner H."/>
        </authorList>
    </citation>
    <scope>NUCLEOTIDE SEQUENCE [LARGE SCALE GENOMIC DNA]</scope>
    <source>
        <strain evidence="2 3">DSM 108380</strain>
    </source>
</reference>
<feature type="transmembrane region" description="Helical" evidence="1">
    <location>
        <begin position="116"/>
        <end position="133"/>
    </location>
</feature>
<dbReference type="GO" id="GO:0005619">
    <property type="term" value="C:ascospore wall"/>
    <property type="evidence" value="ECO:0007669"/>
    <property type="project" value="TreeGrafter"/>
</dbReference>
<gene>
    <name evidence="2" type="ORF">G7Y89_g4324</name>
</gene>
<dbReference type="OrthoDB" id="2107885at2759"/>
<evidence type="ECO:0000313" key="2">
    <source>
        <dbReference type="EMBL" id="KAF4633794.1"/>
    </source>
</evidence>
<dbReference type="GO" id="GO:0005811">
    <property type="term" value="C:lipid droplet"/>
    <property type="evidence" value="ECO:0007669"/>
    <property type="project" value="TreeGrafter"/>
</dbReference>
<dbReference type="EMBL" id="JAAMPI010000231">
    <property type="protein sequence ID" value="KAF4633794.1"/>
    <property type="molecule type" value="Genomic_DNA"/>
</dbReference>
<evidence type="ECO:0000256" key="1">
    <source>
        <dbReference type="SAM" id="Phobius"/>
    </source>
</evidence>
<organism evidence="2 3">
    <name type="scientific">Cudoniella acicularis</name>
    <dbReference type="NCBI Taxonomy" id="354080"/>
    <lineage>
        <taxon>Eukaryota</taxon>
        <taxon>Fungi</taxon>
        <taxon>Dikarya</taxon>
        <taxon>Ascomycota</taxon>
        <taxon>Pezizomycotina</taxon>
        <taxon>Leotiomycetes</taxon>
        <taxon>Helotiales</taxon>
        <taxon>Tricladiaceae</taxon>
        <taxon>Cudoniella</taxon>
    </lineage>
</organism>
<keyword evidence="3" id="KW-1185">Reference proteome</keyword>
<feature type="transmembrane region" description="Helical" evidence="1">
    <location>
        <begin position="317"/>
        <end position="339"/>
    </location>
</feature>
<evidence type="ECO:0000313" key="3">
    <source>
        <dbReference type="Proteomes" id="UP000566819"/>
    </source>
</evidence>
<comment type="caution">
    <text evidence="2">The sequence shown here is derived from an EMBL/GenBank/DDBJ whole genome shotgun (WGS) entry which is preliminary data.</text>
</comment>
<dbReference type="AlphaFoldDB" id="A0A8H4W7K5"/>
<dbReference type="GO" id="GO:0005628">
    <property type="term" value="C:prospore membrane"/>
    <property type="evidence" value="ECO:0007669"/>
    <property type="project" value="TreeGrafter"/>
</dbReference>
<dbReference type="PANTHER" id="PTHR34292:SF1">
    <property type="entry name" value="OUTER SPORE WALL PROTEIN RRT8"/>
    <property type="match status" value="1"/>
</dbReference>
<accession>A0A8H4W7K5</accession>
<keyword evidence="1" id="KW-1133">Transmembrane helix</keyword>
<dbReference type="PANTHER" id="PTHR34292">
    <property type="entry name" value="OUTER SPORE WALL PROTEIN LDS1"/>
    <property type="match status" value="1"/>
</dbReference>
<keyword evidence="1" id="KW-0812">Transmembrane</keyword>
<keyword evidence="1" id="KW-0472">Membrane</keyword>
<sequence>MLSQVDISARPKYTERTNGRTYVYLVMTPWDIQLWRVTEPRVFGEWTKSKPNNELGAIDDPEGWIGYVRDVQIQDVEGRSTTSIQHNLPRTIRGGPYTMATTNINATRALQPIRKVVSASGLYPLKGIYYFLAHREYYPLFARRLIPLTITSIVVLTLLFTFTYLPQAAFLRIFHGPTAWVSAAFLVLGEGTILIALLFEAFLVDETLVDVFDATLIREGYTSLVSPSRILHHDAPTAVQQLGRPTSPAEYSPFSFRQILELILFLPINFIPVIGTPFFLLLTGARAGPFHHYRWFQLRGLTKKEKKREIRIRKWKYTWFGTVALLLQLVPVFSMFFLLTSACGSALWVVKLEEQKRLIEEAPVVDDTMAASVDNTTDYMEEPPPPYTDDPI</sequence>
<dbReference type="Proteomes" id="UP000566819">
    <property type="component" value="Unassembled WGS sequence"/>
</dbReference>
<name>A0A8H4W7K5_9HELO</name>
<protein>
    <submittedName>
        <fullName evidence="2">Uncharacterized protein</fullName>
    </submittedName>
</protein>
<feature type="transmembrane region" description="Helical" evidence="1">
    <location>
        <begin position="262"/>
        <end position="285"/>
    </location>
</feature>
<feature type="transmembrane region" description="Helical" evidence="1">
    <location>
        <begin position="177"/>
        <end position="199"/>
    </location>
</feature>
<feature type="transmembrane region" description="Helical" evidence="1">
    <location>
        <begin position="145"/>
        <end position="165"/>
    </location>
</feature>